<keyword evidence="1" id="KW-0175">Coiled coil</keyword>
<evidence type="ECO:0000256" key="1">
    <source>
        <dbReference type="SAM" id="Coils"/>
    </source>
</evidence>
<evidence type="ECO:0000313" key="3">
    <source>
        <dbReference type="EMBL" id="UOB17894.1"/>
    </source>
</evidence>
<feature type="chain" id="PRO_5038343632" evidence="2">
    <location>
        <begin position="19"/>
        <end position="344"/>
    </location>
</feature>
<dbReference type="RefSeq" id="WP_255843699.1">
    <property type="nucleotide sequence ID" value="NZ_CP094358.1"/>
</dbReference>
<organism evidence="3 4">
    <name type="scientific">Abyssalbus ytuae</name>
    <dbReference type="NCBI Taxonomy" id="2926907"/>
    <lineage>
        <taxon>Bacteria</taxon>
        <taxon>Pseudomonadati</taxon>
        <taxon>Bacteroidota</taxon>
        <taxon>Flavobacteriia</taxon>
        <taxon>Flavobacteriales</taxon>
        <taxon>Flavobacteriaceae</taxon>
        <taxon>Abyssalbus</taxon>
    </lineage>
</organism>
<reference evidence="3" key="1">
    <citation type="submission" date="2022-03" db="EMBL/GenBank/DDBJ databases">
        <title>Description of Abyssus ytuae gen. nov., sp. nov., a novel member of the family Flavobacteriaceae isolated from the sediment of Mariana Trench.</title>
        <authorList>
            <person name="Zhang J."/>
            <person name="Xu X."/>
        </authorList>
    </citation>
    <scope>NUCLEOTIDE SEQUENCE</scope>
    <source>
        <strain evidence="3">MT3330</strain>
    </source>
</reference>
<keyword evidence="2" id="KW-0732">Signal</keyword>
<protein>
    <submittedName>
        <fullName evidence="3">Uncharacterized protein</fullName>
    </submittedName>
</protein>
<name>A0A9E6ZLC0_9FLAO</name>
<sequence>MKKILLLTSTLLCTIIQAQNIDLNNGTDYIRVQKNGLSTFSRAFGLNDSNQLYIGSVEESIGNIYLFNKGTDYLMTLTPNGNVGIGTTTPQSKIHIKEPLGGAAMSIERGGKIWNLSIQHTGDNLFLKNTSDPDNPFFTFTKDGKFGINTTNPESFLHINQSIRHNGLTISEDDNSLKIKLHLAKLDDGREYGFFDLGGNTKIRGNGELSTFDGSIAIGTTSTGSHKLAVEGSIGAREIKVQATGWSDFVFENDYNLPTLKEVEQHIKQKGHLKDIPSAAQVEENGILLGEMDAKLLQKIEELTLYTIQQQKEIEKLKKENKSLKEISAKLTEIQSRLEKLESK</sequence>
<evidence type="ECO:0000256" key="2">
    <source>
        <dbReference type="SAM" id="SignalP"/>
    </source>
</evidence>
<dbReference type="KEGG" id="fbm:MQE35_01025"/>
<feature type="coiled-coil region" evidence="1">
    <location>
        <begin position="300"/>
        <end position="344"/>
    </location>
</feature>
<dbReference type="Proteomes" id="UP000831290">
    <property type="component" value="Chromosome"/>
</dbReference>
<dbReference type="AlphaFoldDB" id="A0A9E6ZLC0"/>
<proteinExistence type="predicted"/>
<feature type="signal peptide" evidence="2">
    <location>
        <begin position="1"/>
        <end position="18"/>
    </location>
</feature>
<dbReference type="EMBL" id="CP094358">
    <property type="protein sequence ID" value="UOB17894.1"/>
    <property type="molecule type" value="Genomic_DNA"/>
</dbReference>
<evidence type="ECO:0000313" key="4">
    <source>
        <dbReference type="Proteomes" id="UP000831290"/>
    </source>
</evidence>
<accession>A0A9E6ZLC0</accession>
<keyword evidence="4" id="KW-1185">Reference proteome</keyword>
<gene>
    <name evidence="3" type="ORF">MQE35_01025</name>
</gene>